<dbReference type="EMBL" id="JAATIP010000188">
    <property type="protein sequence ID" value="KAF4361854.1"/>
    <property type="molecule type" value="Genomic_DNA"/>
</dbReference>
<comment type="caution">
    <text evidence="2">The sequence shown here is derived from an EMBL/GenBank/DDBJ whole genome shotgun (WGS) entry which is preliminary data.</text>
</comment>
<proteinExistence type="predicted"/>
<evidence type="ECO:0000313" key="3">
    <source>
        <dbReference type="EMBL" id="KAF4380535.1"/>
    </source>
</evidence>
<sequence>MQAVDDAGEGASGDEGAGRWFDGAGQGWSTMQTSIDGKSVSMGLKNGWARVSQERRSKLESVGFNYFFSNYFI</sequence>
<dbReference type="EMBL" id="JAATIQ010000119">
    <property type="protein sequence ID" value="KAF4380535.1"/>
    <property type="molecule type" value="Genomic_DNA"/>
</dbReference>
<protein>
    <submittedName>
        <fullName evidence="2">Uncharacterized protein</fullName>
    </submittedName>
</protein>
<evidence type="ECO:0000313" key="4">
    <source>
        <dbReference type="Proteomes" id="UP000525078"/>
    </source>
</evidence>
<evidence type="ECO:0000256" key="1">
    <source>
        <dbReference type="SAM" id="MobiDB-lite"/>
    </source>
</evidence>
<dbReference type="Proteomes" id="UP000583929">
    <property type="component" value="Unassembled WGS sequence"/>
</dbReference>
<reference evidence="4 5" key="1">
    <citation type="journal article" date="2020" name="bioRxiv">
        <title>Sequence and annotation of 42 cannabis genomes reveals extensive copy number variation in cannabinoid synthesis and pathogen resistance genes.</title>
        <authorList>
            <person name="Mckernan K.J."/>
            <person name="Helbert Y."/>
            <person name="Kane L.T."/>
            <person name="Ebling H."/>
            <person name="Zhang L."/>
            <person name="Liu B."/>
            <person name="Eaton Z."/>
            <person name="Mclaughlin S."/>
            <person name="Kingan S."/>
            <person name="Baybayan P."/>
            <person name="Concepcion G."/>
            <person name="Jordan M."/>
            <person name="Riva A."/>
            <person name="Barbazuk W."/>
            <person name="Harkins T."/>
        </authorList>
    </citation>
    <scope>NUCLEOTIDE SEQUENCE [LARGE SCALE GENOMIC DNA]</scope>
    <source>
        <strain evidence="4 5">cv. Jamaican Lion 4</strain>
        <strain evidence="3">Father</strain>
        <strain evidence="2">Mother</strain>
        <tissue evidence="2">Leaf</tissue>
    </source>
</reference>
<evidence type="ECO:0000313" key="5">
    <source>
        <dbReference type="Proteomes" id="UP000583929"/>
    </source>
</evidence>
<organism evidence="2 4">
    <name type="scientific">Cannabis sativa</name>
    <name type="common">Hemp</name>
    <name type="synonym">Marijuana</name>
    <dbReference type="NCBI Taxonomy" id="3483"/>
    <lineage>
        <taxon>Eukaryota</taxon>
        <taxon>Viridiplantae</taxon>
        <taxon>Streptophyta</taxon>
        <taxon>Embryophyta</taxon>
        <taxon>Tracheophyta</taxon>
        <taxon>Spermatophyta</taxon>
        <taxon>Magnoliopsida</taxon>
        <taxon>eudicotyledons</taxon>
        <taxon>Gunneridae</taxon>
        <taxon>Pentapetalae</taxon>
        <taxon>rosids</taxon>
        <taxon>fabids</taxon>
        <taxon>Rosales</taxon>
        <taxon>Cannabaceae</taxon>
        <taxon>Cannabis</taxon>
    </lineage>
</organism>
<keyword evidence="5" id="KW-1185">Reference proteome</keyword>
<gene>
    <name evidence="2" type="ORF">F8388_003175</name>
    <name evidence="3" type="ORF">G4B88_027626</name>
</gene>
<dbReference type="AlphaFoldDB" id="A0A7J6ETT8"/>
<feature type="region of interest" description="Disordered" evidence="1">
    <location>
        <begin position="1"/>
        <end position="23"/>
    </location>
</feature>
<name>A0A7J6ETT8_CANSA</name>
<dbReference type="Proteomes" id="UP000525078">
    <property type="component" value="Unassembled WGS sequence"/>
</dbReference>
<evidence type="ECO:0000313" key="2">
    <source>
        <dbReference type="EMBL" id="KAF4361854.1"/>
    </source>
</evidence>
<accession>A0A7J6ETT8</accession>